<dbReference type="Pfam" id="PF06831">
    <property type="entry name" value="H2TH"/>
    <property type="match status" value="1"/>
</dbReference>
<dbReference type="RefSeq" id="WP_344879446.1">
    <property type="nucleotide sequence ID" value="NZ_BAABCJ010000001.1"/>
</dbReference>
<dbReference type="InterPro" id="IPR015886">
    <property type="entry name" value="H2TH_FPG"/>
</dbReference>
<evidence type="ECO:0000256" key="5">
    <source>
        <dbReference type="ARBA" id="ARBA00022763"/>
    </source>
</evidence>
<feature type="domain" description="FPG-type" evidence="15">
    <location>
        <begin position="260"/>
        <end position="294"/>
    </location>
</feature>
<dbReference type="InterPro" id="IPR010979">
    <property type="entry name" value="Ribosomal_uS13-like_H2TH"/>
</dbReference>
<sequence>MPEGHSIHRLARQFSDVFGGHRVAVTSPQGRFADGARRLDGRTLLGGTAHGKQLFVEFEDGLYLRVHLGLYGAFSFGGDEYFTGASSIGAPRRIGEREDAPVEAEAYQGPPAPVGQVRVRIASQHGWADLRGASVCEVLTPGEVDAVRARLGPDPLRTDDEGRRALFHRRMRTRTGIGVALMDQSRVAGVGNIYRAESLFRCRIDPRRPAAEVDAARLDGLWDDLCALMAAGVRDGRIITTEAADRPDPESPVWPEQAYYVYQRAGQACRRCGGAVRMAEVSARKLYWCPGCQAA</sequence>
<dbReference type="InterPro" id="IPR035937">
    <property type="entry name" value="FPG_N"/>
</dbReference>
<evidence type="ECO:0000256" key="4">
    <source>
        <dbReference type="ARBA" id="ARBA00022723"/>
    </source>
</evidence>
<organism evidence="17 18">
    <name type="scientific">Zhihengliuella alba</name>
    <dbReference type="NCBI Taxonomy" id="547018"/>
    <lineage>
        <taxon>Bacteria</taxon>
        <taxon>Bacillati</taxon>
        <taxon>Actinomycetota</taxon>
        <taxon>Actinomycetes</taxon>
        <taxon>Micrococcales</taxon>
        <taxon>Micrococcaceae</taxon>
        <taxon>Zhihengliuella</taxon>
    </lineage>
</organism>
<dbReference type="InterPro" id="IPR010663">
    <property type="entry name" value="Znf_FPG/IleRS"/>
</dbReference>
<dbReference type="PANTHER" id="PTHR42697">
    <property type="entry name" value="ENDONUCLEASE 8"/>
    <property type="match status" value="1"/>
</dbReference>
<reference evidence="18" key="1">
    <citation type="journal article" date="2019" name="Int. J. Syst. Evol. Microbiol.">
        <title>The Global Catalogue of Microorganisms (GCM) 10K type strain sequencing project: providing services to taxonomists for standard genome sequencing and annotation.</title>
        <authorList>
            <consortium name="The Broad Institute Genomics Platform"/>
            <consortium name="The Broad Institute Genome Sequencing Center for Infectious Disease"/>
            <person name="Wu L."/>
            <person name="Ma J."/>
        </authorList>
    </citation>
    <scope>NUCLEOTIDE SEQUENCE [LARGE SCALE GENOMIC DNA]</scope>
    <source>
        <strain evidence="18">JCM 16961</strain>
    </source>
</reference>
<dbReference type="PANTHER" id="PTHR42697:SF3">
    <property type="entry name" value="ENDONUCLEASE 8 1"/>
    <property type="match status" value="1"/>
</dbReference>
<dbReference type="CDD" id="cd08970">
    <property type="entry name" value="AcNei1_N"/>
    <property type="match status" value="1"/>
</dbReference>
<keyword evidence="8" id="KW-0862">Zinc</keyword>
<evidence type="ECO:0000259" key="15">
    <source>
        <dbReference type="PROSITE" id="PS51066"/>
    </source>
</evidence>
<dbReference type="SMART" id="SM01232">
    <property type="entry name" value="H2TH"/>
    <property type="match status" value="1"/>
</dbReference>
<evidence type="ECO:0000256" key="13">
    <source>
        <dbReference type="ARBA" id="ARBA00023295"/>
    </source>
</evidence>
<keyword evidence="7" id="KW-0378">Hydrolase</keyword>
<dbReference type="Gene3D" id="3.20.190.10">
    <property type="entry name" value="MutM-like, N-terminal"/>
    <property type="match status" value="1"/>
</dbReference>
<dbReference type="Gene3D" id="1.10.8.50">
    <property type="match status" value="1"/>
</dbReference>
<accession>A0ABP7CV67</accession>
<evidence type="ECO:0000256" key="12">
    <source>
        <dbReference type="ARBA" id="ARBA00023268"/>
    </source>
</evidence>
<keyword evidence="13" id="KW-0326">Glycosidase</keyword>
<proteinExistence type="inferred from homology"/>
<dbReference type="InterPro" id="IPR000214">
    <property type="entry name" value="Znf_DNA_glyclase/AP_lyase"/>
</dbReference>
<evidence type="ECO:0000256" key="2">
    <source>
        <dbReference type="ARBA" id="ARBA00009409"/>
    </source>
</evidence>
<keyword evidence="9" id="KW-0238">DNA-binding</keyword>
<evidence type="ECO:0000256" key="7">
    <source>
        <dbReference type="ARBA" id="ARBA00022801"/>
    </source>
</evidence>
<protein>
    <recommendedName>
        <fullName evidence="3">DNA-(apurinic or apyrimidinic site) lyase</fullName>
        <ecNumber evidence="3">4.2.99.18</ecNumber>
    </recommendedName>
</protein>
<evidence type="ECO:0000256" key="6">
    <source>
        <dbReference type="ARBA" id="ARBA00022771"/>
    </source>
</evidence>
<keyword evidence="10" id="KW-0234">DNA repair</keyword>
<evidence type="ECO:0000256" key="8">
    <source>
        <dbReference type="ARBA" id="ARBA00022833"/>
    </source>
</evidence>
<keyword evidence="4" id="KW-0479">Metal-binding</keyword>
<comment type="caution">
    <text evidence="17">The sequence shown here is derived from an EMBL/GenBank/DDBJ whole genome shotgun (WGS) entry which is preliminary data.</text>
</comment>
<dbReference type="SUPFAM" id="SSF57716">
    <property type="entry name" value="Glucocorticoid receptor-like (DNA-binding domain)"/>
    <property type="match status" value="1"/>
</dbReference>
<evidence type="ECO:0000256" key="9">
    <source>
        <dbReference type="ARBA" id="ARBA00023125"/>
    </source>
</evidence>
<dbReference type="Pfam" id="PF01149">
    <property type="entry name" value="Fapy_DNA_glyco"/>
    <property type="match status" value="1"/>
</dbReference>
<keyword evidence="11" id="KW-0456">Lyase</keyword>
<evidence type="ECO:0000256" key="10">
    <source>
        <dbReference type="ARBA" id="ARBA00023204"/>
    </source>
</evidence>
<evidence type="ECO:0000259" key="16">
    <source>
        <dbReference type="PROSITE" id="PS51068"/>
    </source>
</evidence>
<dbReference type="InterPro" id="IPR012319">
    <property type="entry name" value="FPG_cat"/>
</dbReference>
<keyword evidence="6 14" id="KW-0863">Zinc-finger</keyword>
<gene>
    <name evidence="17" type="ORF">GCM10022377_04920</name>
</gene>
<comment type="cofactor">
    <cofactor evidence="1">
        <name>Zn(2+)</name>
        <dbReference type="ChEBI" id="CHEBI:29105"/>
    </cofactor>
</comment>
<name>A0ABP7CV67_9MICC</name>
<comment type="similarity">
    <text evidence="2">Belongs to the FPG family.</text>
</comment>
<dbReference type="Pfam" id="PF06827">
    <property type="entry name" value="zf-FPG_IleRS"/>
    <property type="match status" value="1"/>
</dbReference>
<dbReference type="EC" id="4.2.99.18" evidence="3"/>
<dbReference type="Proteomes" id="UP001501536">
    <property type="component" value="Unassembled WGS sequence"/>
</dbReference>
<feature type="domain" description="Formamidopyrimidine-DNA glycosylase catalytic" evidence="16">
    <location>
        <begin position="2"/>
        <end position="89"/>
    </location>
</feature>
<dbReference type="SUPFAM" id="SSF46946">
    <property type="entry name" value="S13-like H2TH domain"/>
    <property type="match status" value="1"/>
</dbReference>
<keyword evidence="5" id="KW-0227">DNA damage</keyword>
<keyword evidence="18" id="KW-1185">Reference proteome</keyword>
<evidence type="ECO:0000256" key="3">
    <source>
        <dbReference type="ARBA" id="ARBA00012720"/>
    </source>
</evidence>
<dbReference type="SUPFAM" id="SSF81624">
    <property type="entry name" value="N-terminal domain of MutM-like DNA repair proteins"/>
    <property type="match status" value="1"/>
</dbReference>
<evidence type="ECO:0000256" key="14">
    <source>
        <dbReference type="PROSITE-ProRule" id="PRU00391"/>
    </source>
</evidence>
<dbReference type="PROSITE" id="PS51066">
    <property type="entry name" value="ZF_FPG_2"/>
    <property type="match status" value="1"/>
</dbReference>
<keyword evidence="12" id="KW-0511">Multifunctional enzyme</keyword>
<evidence type="ECO:0000256" key="11">
    <source>
        <dbReference type="ARBA" id="ARBA00023239"/>
    </source>
</evidence>
<dbReference type="SMART" id="SM00898">
    <property type="entry name" value="Fapy_DNA_glyco"/>
    <property type="match status" value="1"/>
</dbReference>
<evidence type="ECO:0000313" key="18">
    <source>
        <dbReference type="Proteomes" id="UP001501536"/>
    </source>
</evidence>
<dbReference type="PROSITE" id="PS51068">
    <property type="entry name" value="FPG_CAT"/>
    <property type="match status" value="1"/>
</dbReference>
<evidence type="ECO:0000256" key="1">
    <source>
        <dbReference type="ARBA" id="ARBA00001947"/>
    </source>
</evidence>
<evidence type="ECO:0000313" key="17">
    <source>
        <dbReference type="EMBL" id="GAA3695053.1"/>
    </source>
</evidence>
<dbReference type="EMBL" id="BAABCJ010000001">
    <property type="protein sequence ID" value="GAA3695053.1"/>
    <property type="molecule type" value="Genomic_DNA"/>
</dbReference>